<dbReference type="GO" id="GO:0003723">
    <property type="term" value="F:RNA binding"/>
    <property type="evidence" value="ECO:0007669"/>
    <property type="project" value="TreeGrafter"/>
</dbReference>
<evidence type="ECO:0000256" key="2">
    <source>
        <dbReference type="ARBA" id="ARBA00022490"/>
    </source>
</evidence>
<dbReference type="OrthoDB" id="74835at2759"/>
<feature type="compositionally biased region" description="Pro residues" evidence="3">
    <location>
        <begin position="179"/>
        <end position="211"/>
    </location>
</feature>
<feature type="compositionally biased region" description="Low complexity" evidence="3">
    <location>
        <begin position="386"/>
        <end position="396"/>
    </location>
</feature>
<dbReference type="PANTHER" id="PTHR21551:SF0">
    <property type="entry name" value="PROTEIN ASSOCIATED WITH TOPO II RELATED-1, ISOFORM A"/>
    <property type="match status" value="1"/>
</dbReference>
<feature type="region of interest" description="Disordered" evidence="3">
    <location>
        <begin position="385"/>
        <end position="418"/>
    </location>
</feature>
<organism evidence="4 5">
    <name type="scientific">Hondaea fermentalgiana</name>
    <dbReference type="NCBI Taxonomy" id="2315210"/>
    <lineage>
        <taxon>Eukaryota</taxon>
        <taxon>Sar</taxon>
        <taxon>Stramenopiles</taxon>
        <taxon>Bigyra</taxon>
        <taxon>Labyrinthulomycetes</taxon>
        <taxon>Thraustochytrida</taxon>
        <taxon>Thraustochytriidae</taxon>
        <taxon>Hondaea</taxon>
    </lineage>
</organism>
<feature type="compositionally biased region" description="Polar residues" evidence="3">
    <location>
        <begin position="49"/>
        <end position="58"/>
    </location>
</feature>
<dbReference type="Proteomes" id="UP000241890">
    <property type="component" value="Unassembled WGS sequence"/>
</dbReference>
<dbReference type="GO" id="GO:0000290">
    <property type="term" value="P:deadenylation-dependent decapping of nuclear-transcribed mRNA"/>
    <property type="evidence" value="ECO:0007669"/>
    <property type="project" value="InterPro"/>
</dbReference>
<feature type="region of interest" description="Disordered" evidence="3">
    <location>
        <begin position="27"/>
        <end position="69"/>
    </location>
</feature>
<proteinExistence type="predicted"/>
<evidence type="ECO:0000313" key="4">
    <source>
        <dbReference type="EMBL" id="GBG26181.1"/>
    </source>
</evidence>
<feature type="compositionally biased region" description="Low complexity" evidence="3">
    <location>
        <begin position="39"/>
        <end position="48"/>
    </location>
</feature>
<evidence type="ECO:0000256" key="3">
    <source>
        <dbReference type="SAM" id="MobiDB-lite"/>
    </source>
</evidence>
<dbReference type="InParanoid" id="A0A2R5GDC9"/>
<dbReference type="InterPro" id="IPR039900">
    <property type="entry name" value="Pat1-like"/>
</dbReference>
<sequence length="682" mass="75105">MGDQGGYNAANVLDDMRKLNLVAPAATYASAANQPPPQQQQHQQHQQQTDYGLQNAQDRMQRLGQMDQVDFEADQLASALEFALSDDQPQHQHQHQHQQIQAPQSQSHPAPQAFQAPPPGYGGPPPPPHQHQMPPPQGGSFPGPPPPGMHPQGMNMGGGGPPGPPPGVYGQPNMMMMPPQGPPPGAYYPLPPRPHLPPPVGFHDPFAPPPGSSSSSSSGPSDGQSTSEHWPASEGLPYQPIRYSERMRLRNTKRMSGAELFRIVSHQGMALSSGDEFDDNYYAIKLEEKRQKEYMQSQMGSAQKSRPGDLLAEMQALLSGSAASAMNMLHIRGPLPVSELPGYTNTAQFSKASLVRKTKTWHESNSVLGRSVKTNLKRPRELIAMQQQQQQNSQKQDGSAEEKANSNDKTAESKSNGGQGTFQGQIWVMRGILERIARKLFEIEDVHRLLEAKLESVRGDQLRHQHDSDYGDVKNAISTLQQKQLVLCNALGELLGYPSALDEAGAYDPSVDVELVDGWEALFLLIWTPKGRQLVLRAIPCLLKPHLRSILRTFCTNCAYFVCRNPDGQDEDPVTDEEARIDLLAAATFADEFRHVEDLSFVTKCLELTRTVFEQHPPVLSVFVHIPAGQEVIRTMLQHGKALSGNHAQGSPQQQAWQTASESFYAIMQKAVAALEQTQNEQ</sequence>
<feature type="compositionally biased region" description="Low complexity" evidence="3">
    <location>
        <begin position="97"/>
        <end position="115"/>
    </location>
</feature>
<feature type="compositionally biased region" description="Basic and acidic residues" evidence="3">
    <location>
        <begin position="398"/>
        <end position="412"/>
    </location>
</feature>
<comment type="subcellular location">
    <subcellularLocation>
        <location evidence="1">Cytoplasm</location>
        <location evidence="1">P-body</location>
    </subcellularLocation>
</comment>
<feature type="compositionally biased region" description="Pro residues" evidence="3">
    <location>
        <begin position="116"/>
        <end position="149"/>
    </location>
</feature>
<keyword evidence="2" id="KW-0963">Cytoplasm</keyword>
<protein>
    <submittedName>
        <fullName evidence="4">Uncharacterized protein</fullName>
    </submittedName>
</protein>
<dbReference type="AlphaFoldDB" id="A0A2R5GDC9"/>
<dbReference type="EMBL" id="BEYU01000019">
    <property type="protein sequence ID" value="GBG26181.1"/>
    <property type="molecule type" value="Genomic_DNA"/>
</dbReference>
<evidence type="ECO:0000313" key="5">
    <source>
        <dbReference type="Proteomes" id="UP000241890"/>
    </source>
</evidence>
<reference evidence="4 5" key="1">
    <citation type="submission" date="2017-12" db="EMBL/GenBank/DDBJ databases">
        <title>Sequencing, de novo assembly and annotation of complete genome of a new Thraustochytrid species, strain FCC1311.</title>
        <authorList>
            <person name="Sedici K."/>
            <person name="Godart F."/>
            <person name="Aiese Cigliano R."/>
            <person name="Sanseverino W."/>
            <person name="Barakat M."/>
            <person name="Ortet P."/>
            <person name="Marechal E."/>
            <person name="Cagnac O."/>
            <person name="Amato A."/>
        </authorList>
    </citation>
    <scope>NUCLEOTIDE SEQUENCE [LARGE SCALE GENOMIC DNA]</scope>
</reference>
<feature type="compositionally biased region" description="Low complexity" evidence="3">
    <location>
        <begin position="168"/>
        <end position="178"/>
    </location>
</feature>
<dbReference type="GO" id="GO:0033962">
    <property type="term" value="P:P-body assembly"/>
    <property type="evidence" value="ECO:0007669"/>
    <property type="project" value="TreeGrafter"/>
</dbReference>
<dbReference type="PANTHER" id="PTHR21551">
    <property type="entry name" value="TOPOISOMERASE II-ASSOCIATED PROTEIN PAT1"/>
    <property type="match status" value="1"/>
</dbReference>
<evidence type="ECO:0000256" key="1">
    <source>
        <dbReference type="ARBA" id="ARBA00004201"/>
    </source>
</evidence>
<accession>A0A2R5GDC9</accession>
<feature type="region of interest" description="Disordered" evidence="3">
    <location>
        <begin position="86"/>
        <end position="237"/>
    </location>
</feature>
<comment type="caution">
    <text evidence="4">The sequence shown here is derived from an EMBL/GenBank/DDBJ whole genome shotgun (WGS) entry which is preliminary data.</text>
</comment>
<feature type="compositionally biased region" description="Low complexity" evidence="3">
    <location>
        <begin position="212"/>
        <end position="221"/>
    </location>
</feature>
<gene>
    <name evidence="4" type="ORF">FCC1311_024022</name>
</gene>
<name>A0A2R5GDC9_9STRA</name>
<keyword evidence="5" id="KW-1185">Reference proteome</keyword>
<dbReference type="GO" id="GO:0000932">
    <property type="term" value="C:P-body"/>
    <property type="evidence" value="ECO:0007669"/>
    <property type="project" value="UniProtKB-SubCell"/>
</dbReference>